<dbReference type="GO" id="GO:0005737">
    <property type="term" value="C:cytoplasm"/>
    <property type="evidence" value="ECO:0007669"/>
    <property type="project" value="UniProtKB-SubCell"/>
</dbReference>
<evidence type="ECO:0000256" key="1">
    <source>
        <dbReference type="ARBA" id="ARBA00004496"/>
    </source>
</evidence>
<dbReference type="GO" id="GO:0003700">
    <property type="term" value="F:DNA-binding transcription factor activity"/>
    <property type="evidence" value="ECO:0007669"/>
    <property type="project" value="InterPro"/>
</dbReference>
<evidence type="ECO:0000256" key="5">
    <source>
        <dbReference type="ARBA" id="ARBA00022491"/>
    </source>
</evidence>
<dbReference type="InterPro" id="IPR007167">
    <property type="entry name" value="Fe-transptr_FeoA-like"/>
</dbReference>
<feature type="domain" description="HTH dtxR-type" evidence="12">
    <location>
        <begin position="1"/>
        <end position="75"/>
    </location>
</feature>
<dbReference type="InterPro" id="IPR022689">
    <property type="entry name" value="Iron_dep_repressor"/>
</dbReference>
<dbReference type="GO" id="GO:0046983">
    <property type="term" value="F:protein dimerization activity"/>
    <property type="evidence" value="ECO:0007669"/>
    <property type="project" value="InterPro"/>
</dbReference>
<dbReference type="Proteomes" id="UP000522688">
    <property type="component" value="Unassembled WGS sequence"/>
</dbReference>
<evidence type="ECO:0000259" key="12">
    <source>
        <dbReference type="PROSITE" id="PS50944"/>
    </source>
</evidence>
<dbReference type="InterPro" id="IPR036388">
    <property type="entry name" value="WH-like_DNA-bd_sf"/>
</dbReference>
<keyword evidence="5" id="KW-0678">Repressor</keyword>
<keyword evidence="6" id="KW-0805">Transcription regulation</keyword>
<evidence type="ECO:0000256" key="7">
    <source>
        <dbReference type="ARBA" id="ARBA00023125"/>
    </source>
</evidence>
<evidence type="ECO:0000313" key="14">
    <source>
        <dbReference type="Proteomes" id="UP000522688"/>
    </source>
</evidence>
<evidence type="ECO:0000256" key="8">
    <source>
        <dbReference type="ARBA" id="ARBA00023159"/>
    </source>
</evidence>
<evidence type="ECO:0000313" key="13">
    <source>
        <dbReference type="EMBL" id="MBA8814131.1"/>
    </source>
</evidence>
<dbReference type="GO" id="GO:0046914">
    <property type="term" value="F:transition metal ion binding"/>
    <property type="evidence" value="ECO:0007669"/>
    <property type="project" value="InterPro"/>
</dbReference>
<dbReference type="CDD" id="cd00090">
    <property type="entry name" value="HTH_ARSR"/>
    <property type="match status" value="1"/>
</dbReference>
<keyword evidence="4" id="KW-0963">Cytoplasm</keyword>
<dbReference type="PANTHER" id="PTHR33238:SF11">
    <property type="entry name" value="TRANSCRIPTIONAL REGULATOR MNTR"/>
    <property type="match status" value="1"/>
</dbReference>
<dbReference type="RefSeq" id="WP_146853674.1">
    <property type="nucleotide sequence ID" value="NZ_BAAAHR010000006.1"/>
</dbReference>
<dbReference type="InterPro" id="IPR011991">
    <property type="entry name" value="ArsR-like_HTH"/>
</dbReference>
<dbReference type="Gene3D" id="1.10.60.10">
    <property type="entry name" value="Iron dependent repressor, metal binding and dimerisation domain"/>
    <property type="match status" value="1"/>
</dbReference>
<dbReference type="SUPFAM" id="SSF46785">
    <property type="entry name" value="Winged helix' DNA-binding domain"/>
    <property type="match status" value="1"/>
</dbReference>
<dbReference type="InterPro" id="IPR022687">
    <property type="entry name" value="HTH_DTXR"/>
</dbReference>
<sequence length="240" mass="26043">MPTEAGSAPSTMTENYLKVIWKADEWAAAGAETGITTNEIAAILGVGASTVSGNLRKLERDGYIDYEPYRRIALTDTGRAIAVAVVRRHRLIETYLVERLGYSWDEVHDEAEVLEHAVSDRLLEAFDAELGRPTADPHGDPIPATDGTIVRPPAHQLGEFAEGECGFVVRVSDDEPELLRYLSSLDLRVGAHVRVGERRDYAGSLQVVLTDAHDRPLGTVELAGPAAASVWANSEPHAHA</sequence>
<gene>
    <name evidence="13" type="ORF">FB463_002397</name>
</gene>
<name>A0A7W3JJP9_9MICO</name>
<accession>A0A7W3JJP9</accession>
<comment type="caution">
    <text evidence="13">The sequence shown here is derived from an EMBL/GenBank/DDBJ whole genome shotgun (WGS) entry which is preliminary data.</text>
</comment>
<comment type="similarity">
    <text evidence="2">Belongs to the DtxR/MntR family.</text>
</comment>
<evidence type="ECO:0000256" key="9">
    <source>
        <dbReference type="ARBA" id="ARBA00023163"/>
    </source>
</evidence>
<dbReference type="Gene3D" id="2.30.30.90">
    <property type="match status" value="1"/>
</dbReference>
<evidence type="ECO:0000256" key="6">
    <source>
        <dbReference type="ARBA" id="ARBA00023015"/>
    </source>
</evidence>
<dbReference type="PANTHER" id="PTHR33238">
    <property type="entry name" value="IRON (METAL) DEPENDENT REPRESSOR, DTXR FAMILY"/>
    <property type="match status" value="1"/>
</dbReference>
<dbReference type="SUPFAM" id="SSF47979">
    <property type="entry name" value="Iron-dependent repressor protein, dimerization domain"/>
    <property type="match status" value="1"/>
</dbReference>
<dbReference type="AlphaFoldDB" id="A0A7W3JJP9"/>
<dbReference type="InterPro" id="IPR038157">
    <property type="entry name" value="FeoA_core_dom"/>
</dbReference>
<dbReference type="InterPro" id="IPR036421">
    <property type="entry name" value="Fe_dep_repressor_sf"/>
</dbReference>
<dbReference type="InterPro" id="IPR036390">
    <property type="entry name" value="WH_DNA-bd_sf"/>
</dbReference>
<keyword evidence="10" id="KW-0464">Manganese</keyword>
<evidence type="ECO:0000256" key="4">
    <source>
        <dbReference type="ARBA" id="ARBA00022490"/>
    </source>
</evidence>
<dbReference type="Gene3D" id="1.10.10.10">
    <property type="entry name" value="Winged helix-like DNA-binding domain superfamily/Winged helix DNA-binding domain"/>
    <property type="match status" value="1"/>
</dbReference>
<dbReference type="EMBL" id="JACGWW010000003">
    <property type="protein sequence ID" value="MBA8814131.1"/>
    <property type="molecule type" value="Genomic_DNA"/>
</dbReference>
<dbReference type="Pfam" id="PF02742">
    <property type="entry name" value="Fe_dep_repr_C"/>
    <property type="match status" value="1"/>
</dbReference>
<dbReference type="GO" id="GO:0045892">
    <property type="term" value="P:negative regulation of DNA-templated transcription"/>
    <property type="evidence" value="ECO:0007669"/>
    <property type="project" value="TreeGrafter"/>
</dbReference>
<evidence type="ECO:0000256" key="10">
    <source>
        <dbReference type="ARBA" id="ARBA00023211"/>
    </source>
</evidence>
<dbReference type="OrthoDB" id="9791355at2"/>
<evidence type="ECO:0000256" key="3">
    <source>
        <dbReference type="ARBA" id="ARBA00011738"/>
    </source>
</evidence>
<keyword evidence="8" id="KW-0010">Activator</keyword>
<dbReference type="FunFam" id="1.10.60.10:FF:000004">
    <property type="entry name" value="DtxR family transcriptional regulator"/>
    <property type="match status" value="1"/>
</dbReference>
<dbReference type="SMART" id="SM00529">
    <property type="entry name" value="HTH_DTXR"/>
    <property type="match status" value="1"/>
</dbReference>
<dbReference type="SMART" id="SM00899">
    <property type="entry name" value="FeoA"/>
    <property type="match status" value="1"/>
</dbReference>
<dbReference type="GO" id="GO:0003677">
    <property type="term" value="F:DNA binding"/>
    <property type="evidence" value="ECO:0007669"/>
    <property type="project" value="UniProtKB-KW"/>
</dbReference>
<evidence type="ECO:0000256" key="2">
    <source>
        <dbReference type="ARBA" id="ARBA00007871"/>
    </source>
</evidence>
<keyword evidence="9" id="KW-0804">Transcription</keyword>
<dbReference type="Pfam" id="PF01325">
    <property type="entry name" value="Fe_dep_repress"/>
    <property type="match status" value="1"/>
</dbReference>
<evidence type="ECO:0000256" key="11">
    <source>
        <dbReference type="ARBA" id="ARBA00032593"/>
    </source>
</evidence>
<organism evidence="13 14">
    <name type="scientific">Frigoribacterium faeni</name>
    <dbReference type="NCBI Taxonomy" id="145483"/>
    <lineage>
        <taxon>Bacteria</taxon>
        <taxon>Bacillati</taxon>
        <taxon>Actinomycetota</taxon>
        <taxon>Actinomycetes</taxon>
        <taxon>Micrococcales</taxon>
        <taxon>Microbacteriaceae</taxon>
        <taxon>Frigoribacterium</taxon>
    </lineage>
</organism>
<protein>
    <recommendedName>
        <fullName evidence="11">Manganese transport regulator</fullName>
    </recommendedName>
</protein>
<comment type="subcellular location">
    <subcellularLocation>
        <location evidence="1">Cytoplasm</location>
    </subcellularLocation>
</comment>
<dbReference type="InterPro" id="IPR001367">
    <property type="entry name" value="Fe_dep_repressor"/>
</dbReference>
<proteinExistence type="inferred from homology"/>
<reference evidence="13 14" key="1">
    <citation type="submission" date="2020-07" db="EMBL/GenBank/DDBJ databases">
        <title>Sequencing the genomes of 1000 actinobacteria strains.</title>
        <authorList>
            <person name="Klenk H.-P."/>
        </authorList>
    </citation>
    <scope>NUCLEOTIDE SEQUENCE [LARGE SCALE GENOMIC DNA]</scope>
    <source>
        <strain evidence="13 14">DSM 10309</strain>
    </source>
</reference>
<comment type="subunit">
    <text evidence="3">Homodimer.</text>
</comment>
<dbReference type="InterPro" id="IPR050536">
    <property type="entry name" value="DtxR_MntR_Metal-Reg"/>
</dbReference>
<dbReference type="Pfam" id="PF04023">
    <property type="entry name" value="FeoA"/>
    <property type="match status" value="1"/>
</dbReference>
<dbReference type="PROSITE" id="PS50944">
    <property type="entry name" value="HTH_DTXR"/>
    <property type="match status" value="1"/>
</dbReference>
<keyword evidence="7" id="KW-0238">DNA-binding</keyword>